<dbReference type="Proteomes" id="UP000194761">
    <property type="component" value="Unassembled WGS sequence"/>
</dbReference>
<gene>
    <name evidence="1" type="ORF">CA984_03585</name>
</gene>
<evidence type="ECO:0000313" key="2">
    <source>
        <dbReference type="Proteomes" id="UP000194761"/>
    </source>
</evidence>
<dbReference type="EMBL" id="NGFP01000009">
    <property type="protein sequence ID" value="OUC99301.1"/>
    <property type="molecule type" value="Genomic_DNA"/>
</dbReference>
<organism evidence="1 2">
    <name type="scientific">Streptosporangium minutum</name>
    <dbReference type="NCBI Taxonomy" id="569862"/>
    <lineage>
        <taxon>Bacteria</taxon>
        <taxon>Bacillati</taxon>
        <taxon>Actinomycetota</taxon>
        <taxon>Actinomycetes</taxon>
        <taxon>Streptosporangiales</taxon>
        <taxon>Streptosporangiaceae</taxon>
        <taxon>Streptosporangium</taxon>
    </lineage>
</organism>
<accession>A0A243RVW3</accession>
<comment type="caution">
    <text evidence="1">The sequence shown here is derived from an EMBL/GenBank/DDBJ whole genome shotgun (WGS) entry which is preliminary data.</text>
</comment>
<keyword evidence="2" id="KW-1185">Reference proteome</keyword>
<reference evidence="1 2" key="1">
    <citation type="submission" date="2017-05" db="EMBL/GenBank/DDBJ databases">
        <title>Biotechnological potential of actinobacteria isolated from South African environments.</title>
        <authorList>
            <person name="Le Roes-Hill M."/>
            <person name="Prins A."/>
            <person name="Durrell K.A."/>
        </authorList>
    </citation>
    <scope>NUCLEOTIDE SEQUENCE [LARGE SCALE GENOMIC DNA]</scope>
    <source>
        <strain evidence="1">M26</strain>
    </source>
</reference>
<protein>
    <submittedName>
        <fullName evidence="1">Uncharacterized protein</fullName>
    </submittedName>
</protein>
<sequence length="127" mass="13875">MPLTGRRHRRRQAAVMAARLQDALLEHGRKTDAHVLASGRVAVSVARGMLVRTDGVRLWWVIWGARHRAPRLAVYRTPALAAERLMEQLAAARPAPARLLAGPLLADALLDQALPEQGGEHHVAAPQ</sequence>
<proteinExistence type="predicted"/>
<evidence type="ECO:0000313" key="1">
    <source>
        <dbReference type="EMBL" id="OUC99301.1"/>
    </source>
</evidence>
<name>A0A243RVW3_9ACTN</name>
<dbReference type="AlphaFoldDB" id="A0A243RVW3"/>